<dbReference type="Gene3D" id="3.40.1350.80">
    <property type="match status" value="1"/>
</dbReference>
<evidence type="ECO:0000313" key="3">
    <source>
        <dbReference type="EMBL" id="OAT39127.1"/>
    </source>
</evidence>
<keyword evidence="4" id="KW-1185">Reference proteome</keyword>
<comment type="caution">
    <text evidence="3">The sequence shown here is derived from an EMBL/GenBank/DDBJ whole genome shotgun (WGS) entry which is preliminary data.</text>
</comment>
<protein>
    <submittedName>
        <fullName evidence="3">Type II restriction enzyme</fullName>
        <ecNumber evidence="3">3.1.21.4</ecNumber>
    </submittedName>
</protein>
<evidence type="ECO:0000259" key="2">
    <source>
        <dbReference type="Pfam" id="PF17728"/>
    </source>
</evidence>
<dbReference type="Gene3D" id="1.10.10.1820">
    <property type="entry name" value="BsuBI/PstI restriction endonuclease-like"/>
    <property type="match status" value="1"/>
</dbReference>
<dbReference type="EMBL" id="LXEN01000005">
    <property type="protein sequence ID" value="OAT39127.1"/>
    <property type="molecule type" value="Genomic_DNA"/>
</dbReference>
<dbReference type="Proteomes" id="UP000094023">
    <property type="component" value="Unassembled WGS sequence"/>
</dbReference>
<dbReference type="InterPro" id="IPR041454">
    <property type="entry name" value="BsuBI/PstI_N"/>
</dbReference>
<evidence type="ECO:0000313" key="4">
    <source>
        <dbReference type="Proteomes" id="UP000094023"/>
    </source>
</evidence>
<dbReference type="GO" id="GO:0009307">
    <property type="term" value="P:DNA restriction-modification system"/>
    <property type="evidence" value="ECO:0007669"/>
    <property type="project" value="InterPro"/>
</dbReference>
<feature type="domain" description="BsuBI/PstI restriction endonuclease" evidence="1">
    <location>
        <begin position="173"/>
        <end position="332"/>
    </location>
</feature>
<accession>A0A198GNX9</accession>
<dbReference type="Pfam" id="PF17728">
    <property type="entry name" value="BsuBI_PstI_RE_N"/>
    <property type="match status" value="1"/>
</dbReference>
<dbReference type="STRING" id="1354337.M983_0077"/>
<dbReference type="Pfam" id="PF06616">
    <property type="entry name" value="BsuBI_PstI_RE"/>
    <property type="match status" value="1"/>
</dbReference>
<dbReference type="GO" id="GO:0000287">
    <property type="term" value="F:magnesium ion binding"/>
    <property type="evidence" value="ECO:0007669"/>
    <property type="project" value="InterPro"/>
</dbReference>
<sequence>MPAYSVELTNFVSQFTEFKEMKEQKLKEAKEILKALGLPPQQYNDRSGWVLLALANIKPEDSWKEAKAPLLPTVSIMEFIRIEYGKDYKPNSRETIRRQTLHQFEQARIVDRNRDLPSRATNSKDNNYSLNQVIIDILHNYPNGNWKELIQQFLTHVPSLQELYERALAKDRIPIRLLDGTQITLSPGEHNQLHADIVHEFCPRFVGDMGKILYIGDTASSRNEGGKLMVLDSEYLKILGVPPMSHDKLPDVVVYDEKRKWLFLIEAVTSHGPVSPKRWLELETALSSCTVGKVYVTAFPTRTEFRKNAANIAWETEVWIADNPDHMIHFNGDRFLGPHDTKSN</sequence>
<reference evidence="3 4" key="1">
    <citation type="submission" date="2016-04" db="EMBL/GenBank/DDBJ databases">
        <title>ATOL: Assembling a taxonomically balanced genome-scale reconstruction of the evolutionary history of the Enterobacteriaceae.</title>
        <authorList>
            <person name="Plunkett G.III."/>
            <person name="Neeno-Eckwall E.C."/>
            <person name="Glasner J.D."/>
            <person name="Perna N.T."/>
        </authorList>
    </citation>
    <scope>NUCLEOTIDE SEQUENCE [LARGE SCALE GENOMIC DNA]</scope>
    <source>
        <strain evidence="3 4">ATCC 19692</strain>
    </source>
</reference>
<evidence type="ECO:0000259" key="1">
    <source>
        <dbReference type="Pfam" id="PF06616"/>
    </source>
</evidence>
<dbReference type="PATRIC" id="fig|1354337.4.peg.81"/>
<dbReference type="InterPro" id="IPR009528">
    <property type="entry name" value="Restrct_endonuc_II_BsuBI_C"/>
</dbReference>
<gene>
    <name evidence="3" type="ORF">M983_0077</name>
</gene>
<name>A0A198GNX9_9GAMM</name>
<feature type="domain" description="BsuBI/PstI restriction endonuclease HTH" evidence="2">
    <location>
        <begin position="24"/>
        <end position="161"/>
    </location>
</feature>
<keyword evidence="3" id="KW-0378">Hydrolase</keyword>
<dbReference type="AlphaFoldDB" id="A0A198GNX9"/>
<dbReference type="EC" id="3.1.21.4" evidence="3"/>
<dbReference type="InterPro" id="IPR041963">
    <property type="entry name" value="BsuBI/PstI_C_sf"/>
</dbReference>
<organism evidence="3 4">
    <name type="scientific">Proteus myxofaciens ATCC 19692</name>
    <dbReference type="NCBI Taxonomy" id="1354337"/>
    <lineage>
        <taxon>Bacteria</taxon>
        <taxon>Pseudomonadati</taxon>
        <taxon>Pseudomonadota</taxon>
        <taxon>Gammaproteobacteria</taxon>
        <taxon>Enterobacterales</taxon>
        <taxon>Morganellaceae</taxon>
        <taxon>Proteus</taxon>
    </lineage>
</organism>
<proteinExistence type="predicted"/>
<dbReference type="GO" id="GO:0009036">
    <property type="term" value="F:type II site-specific deoxyribonuclease activity"/>
    <property type="evidence" value="ECO:0007669"/>
    <property type="project" value="UniProtKB-EC"/>
</dbReference>
<dbReference type="GO" id="GO:0003677">
    <property type="term" value="F:DNA binding"/>
    <property type="evidence" value="ECO:0007669"/>
    <property type="project" value="InterPro"/>
</dbReference>
<dbReference type="InterPro" id="IPR041962">
    <property type="entry name" value="BsuBI/PstI_N_sf"/>
</dbReference>